<dbReference type="FunFam" id="3.30.70.330:FF:000029">
    <property type="entry name" value="U2 small nuclear ribonucleoprotein B"/>
    <property type="match status" value="1"/>
</dbReference>
<keyword evidence="6 10" id="KW-0694">RNA-binding</keyword>
<organism evidence="13 14">
    <name type="scientific">Sphaeroforma arctica JP610</name>
    <dbReference type="NCBI Taxonomy" id="667725"/>
    <lineage>
        <taxon>Eukaryota</taxon>
        <taxon>Ichthyosporea</taxon>
        <taxon>Ichthyophonida</taxon>
        <taxon>Sphaeroforma</taxon>
    </lineage>
</organism>
<dbReference type="FunFam" id="3.30.70.330:FF:000039">
    <property type="entry name" value="U1 small nuclear ribonucleoprotein A"/>
    <property type="match status" value="1"/>
</dbReference>
<dbReference type="GO" id="GO:0005681">
    <property type="term" value="C:spliceosomal complex"/>
    <property type="evidence" value="ECO:0007669"/>
    <property type="project" value="UniProtKB-KW"/>
</dbReference>
<comment type="subcellular location">
    <subcellularLocation>
        <location evidence="1">Nucleus</location>
    </subcellularLocation>
</comment>
<evidence type="ECO:0000256" key="2">
    <source>
        <dbReference type="ARBA" id="ARBA00007243"/>
    </source>
</evidence>
<accession>A0A0L0FQF3</accession>
<feature type="region of interest" description="Disordered" evidence="11">
    <location>
        <begin position="115"/>
        <end position="150"/>
    </location>
</feature>
<sequence>MMNRTIVMIPPSPTVYIQGLNEKTKKQELRRTLYSLFSQHGPILDVVALKTKKLRGQAWVVFRDTASAIRAVSQLNGFTLYDRQIRLNYSRNKSNAVAIMDGTFGKKTTKKAGYTIKSDKNLADKEKAQAKPKNPASGNPTSTSTPAIDVDENPPYRILLVLNLPEETTDEMLRYLFGQFPGLKDVRMIPNRTDVSFVEFEDDVMAAAAKTGLQGFLIKPDHPGLVLTFAKQA</sequence>
<dbReference type="EMBL" id="KQ242426">
    <property type="protein sequence ID" value="KNC78776.1"/>
    <property type="molecule type" value="Genomic_DNA"/>
</dbReference>
<keyword evidence="9" id="KW-0687">Ribonucleoprotein</keyword>
<dbReference type="STRING" id="667725.A0A0L0FQF3"/>
<keyword evidence="14" id="KW-1185">Reference proteome</keyword>
<dbReference type="PROSITE" id="PS50102">
    <property type="entry name" value="RRM"/>
    <property type="match status" value="2"/>
</dbReference>
<feature type="domain" description="RRM" evidence="12">
    <location>
        <begin position="13"/>
        <end position="92"/>
    </location>
</feature>
<dbReference type="GO" id="GO:0006397">
    <property type="term" value="P:mRNA processing"/>
    <property type="evidence" value="ECO:0007669"/>
    <property type="project" value="UniProtKB-KW"/>
</dbReference>
<dbReference type="Pfam" id="PF00076">
    <property type="entry name" value="RRM_1"/>
    <property type="match status" value="2"/>
</dbReference>
<dbReference type="InterPro" id="IPR012677">
    <property type="entry name" value="Nucleotide-bd_a/b_plait_sf"/>
</dbReference>
<dbReference type="GO" id="GO:0003723">
    <property type="term" value="F:RNA binding"/>
    <property type="evidence" value="ECO:0007669"/>
    <property type="project" value="UniProtKB-UniRule"/>
</dbReference>
<dbReference type="RefSeq" id="XP_014152678.1">
    <property type="nucleotide sequence ID" value="XM_014297203.1"/>
</dbReference>
<dbReference type="InterPro" id="IPR000504">
    <property type="entry name" value="RRM_dom"/>
</dbReference>
<dbReference type="Gene3D" id="3.30.70.330">
    <property type="match status" value="2"/>
</dbReference>
<evidence type="ECO:0000256" key="1">
    <source>
        <dbReference type="ARBA" id="ARBA00004123"/>
    </source>
</evidence>
<dbReference type="PANTHER" id="PTHR10501">
    <property type="entry name" value="U1 SMALL NUCLEAR RIBONUCLEOPROTEIN A/U2 SMALL NUCLEAR RIBONUCLEOPROTEIN B"/>
    <property type="match status" value="1"/>
</dbReference>
<dbReference type="CDD" id="cd12246">
    <property type="entry name" value="RRM1_U1A_like"/>
    <property type="match status" value="1"/>
</dbReference>
<keyword evidence="4" id="KW-0747">Spliceosome</keyword>
<dbReference type="GO" id="GO:0030532">
    <property type="term" value="C:small nuclear ribonucleoprotein complex"/>
    <property type="evidence" value="ECO:0007669"/>
    <property type="project" value="UniProtKB-ARBA"/>
</dbReference>
<evidence type="ECO:0000256" key="8">
    <source>
        <dbReference type="ARBA" id="ARBA00023242"/>
    </source>
</evidence>
<dbReference type="Proteomes" id="UP000054560">
    <property type="component" value="Unassembled WGS sequence"/>
</dbReference>
<evidence type="ECO:0000256" key="3">
    <source>
        <dbReference type="ARBA" id="ARBA00022664"/>
    </source>
</evidence>
<evidence type="ECO:0000256" key="7">
    <source>
        <dbReference type="ARBA" id="ARBA00023187"/>
    </source>
</evidence>
<keyword evidence="8" id="KW-0539">Nucleus</keyword>
<keyword evidence="5" id="KW-0677">Repeat</keyword>
<proteinExistence type="inferred from homology"/>
<evidence type="ECO:0000313" key="14">
    <source>
        <dbReference type="Proteomes" id="UP000054560"/>
    </source>
</evidence>
<keyword evidence="7" id="KW-0508">mRNA splicing</keyword>
<reference evidence="13 14" key="1">
    <citation type="submission" date="2011-02" db="EMBL/GenBank/DDBJ databases">
        <title>The Genome Sequence of Sphaeroforma arctica JP610.</title>
        <authorList>
            <consortium name="The Broad Institute Genome Sequencing Platform"/>
            <person name="Russ C."/>
            <person name="Cuomo C."/>
            <person name="Young S.K."/>
            <person name="Zeng Q."/>
            <person name="Gargeya S."/>
            <person name="Alvarado L."/>
            <person name="Berlin A."/>
            <person name="Chapman S.B."/>
            <person name="Chen Z."/>
            <person name="Freedman E."/>
            <person name="Gellesch M."/>
            <person name="Goldberg J."/>
            <person name="Griggs A."/>
            <person name="Gujja S."/>
            <person name="Heilman E."/>
            <person name="Heiman D."/>
            <person name="Howarth C."/>
            <person name="Mehta T."/>
            <person name="Neiman D."/>
            <person name="Pearson M."/>
            <person name="Roberts A."/>
            <person name="Saif S."/>
            <person name="Shea T."/>
            <person name="Shenoy N."/>
            <person name="Sisk P."/>
            <person name="Stolte C."/>
            <person name="Sykes S."/>
            <person name="White J."/>
            <person name="Yandava C."/>
            <person name="Burger G."/>
            <person name="Gray M.W."/>
            <person name="Holland P.W.H."/>
            <person name="King N."/>
            <person name="Lang F.B.F."/>
            <person name="Roger A.J."/>
            <person name="Ruiz-Trillo I."/>
            <person name="Haas B."/>
            <person name="Nusbaum C."/>
            <person name="Birren B."/>
        </authorList>
    </citation>
    <scope>NUCLEOTIDE SEQUENCE [LARGE SCALE GENOMIC DNA]</scope>
    <source>
        <strain evidence="13 14">JP610</strain>
    </source>
</reference>
<protein>
    <recommendedName>
        <fullName evidence="12">RRM domain-containing protein</fullName>
    </recommendedName>
</protein>
<feature type="compositionally biased region" description="Polar residues" evidence="11">
    <location>
        <begin position="136"/>
        <end position="146"/>
    </location>
</feature>
<name>A0A0L0FQF3_9EUKA</name>
<evidence type="ECO:0000313" key="13">
    <source>
        <dbReference type="EMBL" id="KNC78776.1"/>
    </source>
</evidence>
<dbReference type="InterPro" id="IPR035979">
    <property type="entry name" value="RBD_domain_sf"/>
</dbReference>
<dbReference type="AlphaFoldDB" id="A0A0L0FQF3"/>
<evidence type="ECO:0000256" key="10">
    <source>
        <dbReference type="PROSITE-ProRule" id="PRU00176"/>
    </source>
</evidence>
<dbReference type="SMART" id="SM00360">
    <property type="entry name" value="RRM"/>
    <property type="match status" value="2"/>
</dbReference>
<comment type="similarity">
    <text evidence="2">Belongs to the RRM U1 A/B'' family.</text>
</comment>
<evidence type="ECO:0000256" key="6">
    <source>
        <dbReference type="ARBA" id="ARBA00022884"/>
    </source>
</evidence>
<feature type="compositionally biased region" description="Basic and acidic residues" evidence="11">
    <location>
        <begin position="117"/>
        <end position="129"/>
    </location>
</feature>
<dbReference type="OrthoDB" id="277802at2759"/>
<evidence type="ECO:0000256" key="4">
    <source>
        <dbReference type="ARBA" id="ARBA00022728"/>
    </source>
</evidence>
<dbReference type="eggNOG" id="KOG4206">
    <property type="taxonomic scope" value="Eukaryota"/>
</dbReference>
<dbReference type="GO" id="GO:0008380">
    <property type="term" value="P:RNA splicing"/>
    <property type="evidence" value="ECO:0007669"/>
    <property type="project" value="UniProtKB-KW"/>
</dbReference>
<gene>
    <name evidence="13" type="ORF">SARC_08804</name>
</gene>
<evidence type="ECO:0000256" key="5">
    <source>
        <dbReference type="ARBA" id="ARBA00022737"/>
    </source>
</evidence>
<feature type="domain" description="RRM" evidence="12">
    <location>
        <begin position="157"/>
        <end position="232"/>
    </location>
</feature>
<evidence type="ECO:0000259" key="12">
    <source>
        <dbReference type="PROSITE" id="PS50102"/>
    </source>
</evidence>
<dbReference type="GeneID" id="25909308"/>
<keyword evidence="3" id="KW-0507">mRNA processing</keyword>
<evidence type="ECO:0000256" key="9">
    <source>
        <dbReference type="ARBA" id="ARBA00023274"/>
    </source>
</evidence>
<evidence type="ECO:0000256" key="11">
    <source>
        <dbReference type="SAM" id="MobiDB-lite"/>
    </source>
</evidence>
<dbReference type="SUPFAM" id="SSF54928">
    <property type="entry name" value="RNA-binding domain, RBD"/>
    <property type="match status" value="1"/>
</dbReference>